<sequence length="128" mass="13908">MAIRNPTPAGNVNEVIGREMRLRTSMVSDEVAVSDCWPALFFVPVLLRASVDKASKRQPGQALQAFPSHVNLTGFRLQGDLQCFLPWHPSTAGQPAWSKAPRTQNQGLELIAALPAAINSNPATVTYK</sequence>
<dbReference type="EMBL" id="JAFIMR010000039">
    <property type="protein sequence ID" value="KAI1857707.1"/>
    <property type="molecule type" value="Genomic_DNA"/>
</dbReference>
<proteinExistence type="predicted"/>
<keyword evidence="2" id="KW-1185">Reference proteome</keyword>
<organism evidence="1 2">
    <name type="scientific">Neoarthrinium moseri</name>
    <dbReference type="NCBI Taxonomy" id="1658444"/>
    <lineage>
        <taxon>Eukaryota</taxon>
        <taxon>Fungi</taxon>
        <taxon>Dikarya</taxon>
        <taxon>Ascomycota</taxon>
        <taxon>Pezizomycotina</taxon>
        <taxon>Sordariomycetes</taxon>
        <taxon>Xylariomycetidae</taxon>
        <taxon>Amphisphaeriales</taxon>
        <taxon>Apiosporaceae</taxon>
        <taxon>Neoarthrinium</taxon>
    </lineage>
</organism>
<gene>
    <name evidence="1" type="ORF">JX265_011122</name>
</gene>
<evidence type="ECO:0000313" key="2">
    <source>
        <dbReference type="Proteomes" id="UP000829685"/>
    </source>
</evidence>
<accession>A0A9P9WDC0</accession>
<dbReference type="Proteomes" id="UP000829685">
    <property type="component" value="Unassembled WGS sequence"/>
</dbReference>
<name>A0A9P9WDC0_9PEZI</name>
<reference evidence="1" key="1">
    <citation type="submission" date="2021-03" db="EMBL/GenBank/DDBJ databases">
        <title>Revisited historic fungal species revealed as producer of novel bioactive compounds through whole genome sequencing and comparative genomics.</title>
        <authorList>
            <person name="Vignolle G.A."/>
            <person name="Hochenegger N."/>
            <person name="Mach R.L."/>
            <person name="Mach-Aigner A.R."/>
            <person name="Javad Rahimi M."/>
            <person name="Salim K.A."/>
            <person name="Chan C.M."/>
            <person name="Lim L.B.L."/>
            <person name="Cai F."/>
            <person name="Druzhinina I.S."/>
            <person name="U'Ren J.M."/>
            <person name="Derntl C."/>
        </authorList>
    </citation>
    <scope>NUCLEOTIDE SEQUENCE</scope>
    <source>
        <strain evidence="1">TUCIM 5799</strain>
    </source>
</reference>
<dbReference type="AlphaFoldDB" id="A0A9P9WDC0"/>
<protein>
    <submittedName>
        <fullName evidence="1">Uncharacterized protein</fullName>
    </submittedName>
</protein>
<evidence type="ECO:0000313" key="1">
    <source>
        <dbReference type="EMBL" id="KAI1857707.1"/>
    </source>
</evidence>
<comment type="caution">
    <text evidence="1">The sequence shown here is derived from an EMBL/GenBank/DDBJ whole genome shotgun (WGS) entry which is preliminary data.</text>
</comment>